<evidence type="ECO:0000313" key="1">
    <source>
        <dbReference type="EMBL" id="KAG7160669.1"/>
    </source>
</evidence>
<proteinExistence type="predicted"/>
<reference evidence="1" key="1">
    <citation type="journal article" date="2021" name="Sci. Adv.">
        <title>The American lobster genome reveals insights on longevity, neural, and immune adaptations.</title>
        <authorList>
            <person name="Polinski J.M."/>
            <person name="Zimin A.V."/>
            <person name="Clark K.F."/>
            <person name="Kohn A.B."/>
            <person name="Sadowski N."/>
            <person name="Timp W."/>
            <person name="Ptitsyn A."/>
            <person name="Khanna P."/>
            <person name="Romanova D.Y."/>
            <person name="Williams P."/>
            <person name="Greenwood S.J."/>
            <person name="Moroz L.L."/>
            <person name="Walt D.R."/>
            <person name="Bodnar A.G."/>
        </authorList>
    </citation>
    <scope>NUCLEOTIDE SEQUENCE</scope>
    <source>
        <strain evidence="1">GMGI-L3</strain>
    </source>
</reference>
<dbReference type="Proteomes" id="UP000747542">
    <property type="component" value="Unassembled WGS sequence"/>
</dbReference>
<evidence type="ECO:0000313" key="2">
    <source>
        <dbReference type="Proteomes" id="UP000747542"/>
    </source>
</evidence>
<dbReference type="AlphaFoldDB" id="A0A8J5MR93"/>
<name>A0A8J5MR93_HOMAM</name>
<gene>
    <name evidence="1" type="ORF">Hamer_G029087</name>
</gene>
<organism evidence="1 2">
    <name type="scientific">Homarus americanus</name>
    <name type="common">American lobster</name>
    <dbReference type="NCBI Taxonomy" id="6706"/>
    <lineage>
        <taxon>Eukaryota</taxon>
        <taxon>Metazoa</taxon>
        <taxon>Ecdysozoa</taxon>
        <taxon>Arthropoda</taxon>
        <taxon>Crustacea</taxon>
        <taxon>Multicrustacea</taxon>
        <taxon>Malacostraca</taxon>
        <taxon>Eumalacostraca</taxon>
        <taxon>Eucarida</taxon>
        <taxon>Decapoda</taxon>
        <taxon>Pleocyemata</taxon>
        <taxon>Astacidea</taxon>
        <taxon>Nephropoidea</taxon>
        <taxon>Nephropidae</taxon>
        <taxon>Homarus</taxon>
    </lineage>
</organism>
<protein>
    <submittedName>
        <fullName evidence="1">Uncharacterized protein</fullName>
    </submittedName>
</protein>
<dbReference type="EMBL" id="JAHLQT010031035">
    <property type="protein sequence ID" value="KAG7160669.1"/>
    <property type="molecule type" value="Genomic_DNA"/>
</dbReference>
<comment type="caution">
    <text evidence="1">The sequence shown here is derived from an EMBL/GenBank/DDBJ whole genome shotgun (WGS) entry which is preliminary data.</text>
</comment>
<keyword evidence="2" id="KW-1185">Reference proteome</keyword>
<sequence>MTVKEKIAVMERTSGVFLPHWYFPPTTIDTRVAALSLFSWSGNFNRGKLRTRRMKTQLTLMSFGRNLNLSIVSITVEVTG</sequence>
<accession>A0A8J5MR93</accession>